<dbReference type="Proteomes" id="UP000235145">
    <property type="component" value="Unassembled WGS sequence"/>
</dbReference>
<sequence>MASNIAFTAVEKTTHNTNKFAFTLSPTNYGDAIIDNPSYLPWIANDAHVRMIVLFKHLSNMFKMKGHETPLNYLSRAMEYTLALANIGKSMKDNDHWYF</sequence>
<dbReference type="EMBL" id="NBSK02000008">
    <property type="protein sequence ID" value="KAJ0190978.1"/>
    <property type="molecule type" value="Genomic_DNA"/>
</dbReference>
<keyword evidence="2" id="KW-1185">Reference proteome</keyword>
<reference evidence="1 2" key="1">
    <citation type="journal article" date="2017" name="Nat. Commun.">
        <title>Genome assembly with in vitro proximity ligation data and whole-genome triplication in lettuce.</title>
        <authorList>
            <person name="Reyes-Chin-Wo S."/>
            <person name="Wang Z."/>
            <person name="Yang X."/>
            <person name="Kozik A."/>
            <person name="Arikit S."/>
            <person name="Song C."/>
            <person name="Xia L."/>
            <person name="Froenicke L."/>
            <person name="Lavelle D.O."/>
            <person name="Truco M.J."/>
            <person name="Xia R."/>
            <person name="Zhu S."/>
            <person name="Xu C."/>
            <person name="Xu H."/>
            <person name="Xu X."/>
            <person name="Cox K."/>
            <person name="Korf I."/>
            <person name="Meyers B.C."/>
            <person name="Michelmore R.W."/>
        </authorList>
    </citation>
    <scope>NUCLEOTIDE SEQUENCE [LARGE SCALE GENOMIC DNA]</scope>
    <source>
        <strain evidence="2">cv. Salinas</strain>
        <tissue evidence="1">Seedlings</tissue>
    </source>
</reference>
<organism evidence="1 2">
    <name type="scientific">Lactuca sativa</name>
    <name type="common">Garden lettuce</name>
    <dbReference type="NCBI Taxonomy" id="4236"/>
    <lineage>
        <taxon>Eukaryota</taxon>
        <taxon>Viridiplantae</taxon>
        <taxon>Streptophyta</taxon>
        <taxon>Embryophyta</taxon>
        <taxon>Tracheophyta</taxon>
        <taxon>Spermatophyta</taxon>
        <taxon>Magnoliopsida</taxon>
        <taxon>eudicotyledons</taxon>
        <taxon>Gunneridae</taxon>
        <taxon>Pentapetalae</taxon>
        <taxon>asterids</taxon>
        <taxon>campanulids</taxon>
        <taxon>Asterales</taxon>
        <taxon>Asteraceae</taxon>
        <taxon>Cichorioideae</taxon>
        <taxon>Cichorieae</taxon>
        <taxon>Lactucinae</taxon>
        <taxon>Lactuca</taxon>
    </lineage>
</organism>
<gene>
    <name evidence="1" type="ORF">LSAT_V11C800451450</name>
</gene>
<protein>
    <submittedName>
        <fullName evidence="1">Uncharacterized protein</fullName>
    </submittedName>
</protein>
<comment type="caution">
    <text evidence="1">The sequence shown here is derived from an EMBL/GenBank/DDBJ whole genome shotgun (WGS) entry which is preliminary data.</text>
</comment>
<evidence type="ECO:0000313" key="2">
    <source>
        <dbReference type="Proteomes" id="UP000235145"/>
    </source>
</evidence>
<name>A0A9R1UPE2_LACSA</name>
<evidence type="ECO:0000313" key="1">
    <source>
        <dbReference type="EMBL" id="KAJ0190978.1"/>
    </source>
</evidence>
<proteinExistence type="predicted"/>
<accession>A0A9R1UPE2</accession>
<dbReference type="AlphaFoldDB" id="A0A9R1UPE2"/>